<evidence type="ECO:0000313" key="2">
    <source>
        <dbReference type="Proteomes" id="UP000008311"/>
    </source>
</evidence>
<evidence type="ECO:0000313" key="1">
    <source>
        <dbReference type="EMBL" id="EEF32973.1"/>
    </source>
</evidence>
<reference evidence="2" key="1">
    <citation type="journal article" date="2010" name="Nat. Biotechnol.">
        <title>Draft genome sequence of the oilseed species Ricinus communis.</title>
        <authorList>
            <person name="Chan A.P."/>
            <person name="Crabtree J."/>
            <person name="Zhao Q."/>
            <person name="Lorenzi H."/>
            <person name="Orvis J."/>
            <person name="Puiu D."/>
            <person name="Melake-Berhan A."/>
            <person name="Jones K.M."/>
            <person name="Redman J."/>
            <person name="Chen G."/>
            <person name="Cahoon E.B."/>
            <person name="Gedil M."/>
            <person name="Stanke M."/>
            <person name="Haas B.J."/>
            <person name="Wortman J.R."/>
            <person name="Fraser-Liggett C.M."/>
            <person name="Ravel J."/>
            <person name="Rabinowicz P.D."/>
        </authorList>
    </citation>
    <scope>NUCLEOTIDE SEQUENCE [LARGE SCALE GENOMIC DNA]</scope>
    <source>
        <strain evidence="2">cv. Hale</strain>
    </source>
</reference>
<sequence>MMIDGYPVCKFFIALSLFPQAVSDCYMKSWIKGFQFNIISLPEWLLVLSLAQAFTNYG</sequence>
<organism evidence="1 2">
    <name type="scientific">Ricinus communis</name>
    <name type="common">Castor bean</name>
    <dbReference type="NCBI Taxonomy" id="3988"/>
    <lineage>
        <taxon>Eukaryota</taxon>
        <taxon>Viridiplantae</taxon>
        <taxon>Streptophyta</taxon>
        <taxon>Embryophyta</taxon>
        <taxon>Tracheophyta</taxon>
        <taxon>Spermatophyta</taxon>
        <taxon>Magnoliopsida</taxon>
        <taxon>eudicotyledons</taxon>
        <taxon>Gunneridae</taxon>
        <taxon>Pentapetalae</taxon>
        <taxon>rosids</taxon>
        <taxon>fabids</taxon>
        <taxon>Malpighiales</taxon>
        <taxon>Euphorbiaceae</taxon>
        <taxon>Acalyphoideae</taxon>
        <taxon>Acalypheae</taxon>
        <taxon>Ricinus</taxon>
    </lineage>
</organism>
<dbReference type="EMBL" id="EQ974134">
    <property type="protein sequence ID" value="EEF32973.1"/>
    <property type="molecule type" value="Genomic_DNA"/>
</dbReference>
<accession>B9STQ8</accession>
<dbReference type="InParanoid" id="B9STQ8"/>
<dbReference type="Proteomes" id="UP000008311">
    <property type="component" value="Unassembled WGS sequence"/>
</dbReference>
<dbReference type="AlphaFoldDB" id="B9STQ8"/>
<keyword evidence="2" id="KW-1185">Reference proteome</keyword>
<proteinExistence type="predicted"/>
<gene>
    <name evidence="1" type="ORF">RCOM_0622870</name>
</gene>
<name>B9STQ8_RICCO</name>
<protein>
    <submittedName>
        <fullName evidence="1">Uncharacterized protein</fullName>
    </submittedName>
</protein>